<evidence type="ECO:0000313" key="2">
    <source>
        <dbReference type="Proteomes" id="UP000028713"/>
    </source>
</evidence>
<sequence>MNKTIAKLSVLIDQYLYKTKHYIEASLSKPLKKSDDFVWSYRYFGFNIFNYEIQFVFDEDIVVDIVICEYFLWVELRNTFYFEGETLEYRIIELR</sequence>
<dbReference type="AlphaFoldDB" id="A0A085Z3W3"/>
<organism evidence="1 2">
    <name type="scientific">Chryseobacterium formosense</name>
    <dbReference type="NCBI Taxonomy" id="236814"/>
    <lineage>
        <taxon>Bacteria</taxon>
        <taxon>Pseudomonadati</taxon>
        <taxon>Bacteroidota</taxon>
        <taxon>Flavobacteriia</taxon>
        <taxon>Flavobacteriales</taxon>
        <taxon>Weeksellaceae</taxon>
        <taxon>Chryseobacterium group</taxon>
        <taxon>Chryseobacterium</taxon>
    </lineage>
</organism>
<protein>
    <submittedName>
        <fullName evidence="1">Uncharacterized protein</fullName>
    </submittedName>
</protein>
<dbReference type="EMBL" id="JPRP01000001">
    <property type="protein sequence ID" value="KFE99126.1"/>
    <property type="molecule type" value="Genomic_DNA"/>
</dbReference>
<gene>
    <name evidence="1" type="ORF">IX39_00050</name>
</gene>
<accession>A0A085Z3W3</accession>
<keyword evidence="2" id="KW-1185">Reference proteome</keyword>
<dbReference type="Proteomes" id="UP000028713">
    <property type="component" value="Unassembled WGS sequence"/>
</dbReference>
<reference evidence="1 2" key="1">
    <citation type="submission" date="2014-07" db="EMBL/GenBank/DDBJ databases">
        <title>Genome of Chryseobacterium formosense LMG 24722.</title>
        <authorList>
            <person name="Pipes S.E."/>
            <person name="Stropko S.J."/>
            <person name="Newman J.D."/>
        </authorList>
    </citation>
    <scope>NUCLEOTIDE SEQUENCE [LARGE SCALE GENOMIC DNA]</scope>
    <source>
        <strain evidence="1 2">LMG 24722</strain>
    </source>
</reference>
<name>A0A085Z3W3_9FLAO</name>
<comment type="caution">
    <text evidence="1">The sequence shown here is derived from an EMBL/GenBank/DDBJ whole genome shotgun (WGS) entry which is preliminary data.</text>
</comment>
<evidence type="ECO:0000313" key="1">
    <source>
        <dbReference type="EMBL" id="KFE99126.1"/>
    </source>
</evidence>
<dbReference type="eggNOG" id="ENOG5031PIE">
    <property type="taxonomic scope" value="Bacteria"/>
</dbReference>
<proteinExistence type="predicted"/>
<dbReference type="STRING" id="236814.IX39_00050"/>